<name>A0A1J5SRR3_9ZZZZ</name>
<accession>A0A1J5SRR3</accession>
<evidence type="ECO:0000256" key="1">
    <source>
        <dbReference type="SAM" id="MobiDB-lite"/>
    </source>
</evidence>
<evidence type="ECO:0000313" key="2">
    <source>
        <dbReference type="EMBL" id="OIR02758.1"/>
    </source>
</evidence>
<gene>
    <name evidence="2" type="ORF">GALL_152120</name>
</gene>
<protein>
    <submittedName>
        <fullName evidence="2">Uncharacterized protein</fullName>
    </submittedName>
</protein>
<sequence>MSAAQTPTQTMDAWNLVAAIEGPRLSIPVALVSALGDLRAAAFLQQAAFLSARARESDGWFFLAQTGEADDSLGSTLFARLGSWQAILGISPDTQLAIRRKLRGLGLLDEALRGVPARLHYRVHPERYLSFLGGDMPPASGEPGNKFPENPETGFLESRNQGSEKAGTYKSKERKEERKPEIQERVHAQPQAAARPAARPAQQPLSESVGIVFDATNARDVATIDRIKSGFSTGDIREAVSQAQGLDPQARAWPTAVLKILLAQQAAALKPAASKPSAPQAPAWALGAVHRPESGPGGGGGTVIDV</sequence>
<organism evidence="2">
    <name type="scientific">mine drainage metagenome</name>
    <dbReference type="NCBI Taxonomy" id="410659"/>
    <lineage>
        <taxon>unclassified sequences</taxon>
        <taxon>metagenomes</taxon>
        <taxon>ecological metagenomes</taxon>
    </lineage>
</organism>
<dbReference type="EMBL" id="MLJW01000072">
    <property type="protein sequence ID" value="OIR02758.1"/>
    <property type="molecule type" value="Genomic_DNA"/>
</dbReference>
<proteinExistence type="predicted"/>
<comment type="caution">
    <text evidence="2">The sequence shown here is derived from an EMBL/GenBank/DDBJ whole genome shotgun (WGS) entry which is preliminary data.</text>
</comment>
<feature type="compositionally biased region" description="Basic and acidic residues" evidence="1">
    <location>
        <begin position="170"/>
        <end position="187"/>
    </location>
</feature>
<reference evidence="2" key="1">
    <citation type="submission" date="2016-10" db="EMBL/GenBank/DDBJ databases">
        <title>Sequence of Gallionella enrichment culture.</title>
        <authorList>
            <person name="Poehlein A."/>
            <person name="Muehling M."/>
            <person name="Daniel R."/>
        </authorList>
    </citation>
    <scope>NUCLEOTIDE SEQUENCE</scope>
</reference>
<dbReference type="AlphaFoldDB" id="A0A1J5SRR3"/>
<feature type="region of interest" description="Disordered" evidence="1">
    <location>
        <begin position="134"/>
        <end position="205"/>
    </location>
</feature>
<feature type="compositionally biased region" description="Low complexity" evidence="1">
    <location>
        <begin position="188"/>
        <end position="204"/>
    </location>
</feature>